<reference evidence="1 2" key="1">
    <citation type="submission" date="2016-04" db="EMBL/GenBank/DDBJ databases">
        <title>A degradative enzymes factory behind the ericoid mycorrhizal symbiosis.</title>
        <authorList>
            <consortium name="DOE Joint Genome Institute"/>
            <person name="Martino E."/>
            <person name="Morin E."/>
            <person name="Grelet G."/>
            <person name="Kuo A."/>
            <person name="Kohler A."/>
            <person name="Daghino S."/>
            <person name="Barry K."/>
            <person name="Choi C."/>
            <person name="Cichocki N."/>
            <person name="Clum A."/>
            <person name="Copeland A."/>
            <person name="Hainaut M."/>
            <person name="Haridas S."/>
            <person name="Labutti K."/>
            <person name="Lindquist E."/>
            <person name="Lipzen A."/>
            <person name="Khouja H.-R."/>
            <person name="Murat C."/>
            <person name="Ohm R."/>
            <person name="Olson A."/>
            <person name="Spatafora J."/>
            <person name="Veneault-Fourrey C."/>
            <person name="Henrissat B."/>
            <person name="Grigoriev I."/>
            <person name="Martin F."/>
            <person name="Perotto S."/>
        </authorList>
    </citation>
    <scope>NUCLEOTIDE SEQUENCE [LARGE SCALE GENOMIC DNA]</scope>
    <source>
        <strain evidence="1 2">F</strain>
    </source>
</reference>
<dbReference type="STRING" id="1149755.A0A2J6QST7"/>
<sequence>MANLARAGFNSFHGFDNGPMPPGFGPAQPFGIPQYPAFYGAPAPAPAPQSFCWPAAPFQFPSFQQQPMFMPPYGGFGMGGTTYPTVAPFTDYGFPGIHLRNHTGGVGLPPGYDYAFPQEHCKIHVFKTKEKPWQTTMFKEDASKHVKLFVPTGTTVKELMQNLGCTNEEAKKNILYEVVESGNGQWKVGQRFAGDDKDKVKKPISEYGWRGDRTGHPGEKPIVWCWVTKDGQ</sequence>
<dbReference type="Proteomes" id="UP000235786">
    <property type="component" value="Unassembled WGS sequence"/>
</dbReference>
<accession>A0A2J6QST7</accession>
<organism evidence="1 2">
    <name type="scientific">Hyaloscypha variabilis (strain UAMH 11265 / GT02V1 / F)</name>
    <name type="common">Meliniomyces variabilis</name>
    <dbReference type="NCBI Taxonomy" id="1149755"/>
    <lineage>
        <taxon>Eukaryota</taxon>
        <taxon>Fungi</taxon>
        <taxon>Dikarya</taxon>
        <taxon>Ascomycota</taxon>
        <taxon>Pezizomycotina</taxon>
        <taxon>Leotiomycetes</taxon>
        <taxon>Helotiales</taxon>
        <taxon>Hyaloscyphaceae</taxon>
        <taxon>Hyaloscypha</taxon>
        <taxon>Hyaloscypha variabilis</taxon>
    </lineage>
</organism>
<dbReference type="OrthoDB" id="10057496at2759"/>
<gene>
    <name evidence="1" type="ORF">L207DRAFT_521015</name>
</gene>
<protein>
    <submittedName>
        <fullName evidence="1">Uncharacterized protein</fullName>
    </submittedName>
</protein>
<dbReference type="EMBL" id="KZ613975">
    <property type="protein sequence ID" value="PMD29332.1"/>
    <property type="molecule type" value="Genomic_DNA"/>
</dbReference>
<dbReference type="AlphaFoldDB" id="A0A2J6QST7"/>
<evidence type="ECO:0000313" key="1">
    <source>
        <dbReference type="EMBL" id="PMD29332.1"/>
    </source>
</evidence>
<keyword evidence="2" id="KW-1185">Reference proteome</keyword>
<proteinExistence type="predicted"/>
<name>A0A2J6QST7_HYAVF</name>
<evidence type="ECO:0000313" key="2">
    <source>
        <dbReference type="Proteomes" id="UP000235786"/>
    </source>
</evidence>